<evidence type="ECO:0000313" key="6">
    <source>
        <dbReference type="Proteomes" id="UP000625711"/>
    </source>
</evidence>
<dbReference type="PANTHER" id="PTHR12442">
    <property type="entry name" value="DYNEIN INTERMEDIATE CHAIN"/>
    <property type="match status" value="1"/>
</dbReference>
<gene>
    <name evidence="5" type="ORF">GWI33_000387</name>
</gene>
<dbReference type="GO" id="GO:0036156">
    <property type="term" value="C:inner dynein arm"/>
    <property type="evidence" value="ECO:0007669"/>
    <property type="project" value="TreeGrafter"/>
</dbReference>
<dbReference type="GO" id="GO:0036159">
    <property type="term" value="P:inner dynein arm assembly"/>
    <property type="evidence" value="ECO:0007669"/>
    <property type="project" value="TreeGrafter"/>
</dbReference>
<dbReference type="GO" id="GO:0060294">
    <property type="term" value="P:cilium movement involved in cell motility"/>
    <property type="evidence" value="ECO:0007669"/>
    <property type="project" value="TreeGrafter"/>
</dbReference>
<evidence type="ECO:0000313" key="5">
    <source>
        <dbReference type="EMBL" id="KAF7283489.1"/>
    </source>
</evidence>
<feature type="region of interest" description="Disordered" evidence="4">
    <location>
        <begin position="621"/>
        <end position="648"/>
    </location>
</feature>
<dbReference type="AlphaFoldDB" id="A0A834IP00"/>
<evidence type="ECO:0000256" key="3">
    <source>
        <dbReference type="ARBA" id="ARBA00022737"/>
    </source>
</evidence>
<accession>A0A834IP00</accession>
<name>A0A834IP00_RHYFE</name>
<sequence length="774" mass="90495">MHSMGTEAEVDETIVKNTRPLIEVEVETQYPIFPSKVQFRILKAQDKRDGYMELKCSEENVVNVSMKRIDSSIQVAPAFVSTEAQTICTYPKNAATEYLYDVGKQDELPPEYQQQIIRYANDNLENIGDLLRVNGVINLYANDFDSLLMNSASIDNHETYSRDYEEYMFFLDVELCKGKMISDIYWHQMWTGTIAIAYADFAPNIFYTSHNKDDRVFKAVHGVNPVLIWSIKDCLKPKLILESPREIQRLSFCKFDENVLIGGCRNGQIIDVSPFRSLHLNWKPIYRINVNRKSNRNKPVMITRCASSFCSLKYEEVNPVKGKSSFKERLIYRPVYQCTKTLDDIKPVLQIGTVDGNVSTVTWEGQDFDSGEVVNSEQAKFIYDGRYHDGPINWLQMTTVLNVTLSVGGKIFALWRSDLPQRPILWRRSRHMYTKGDFNIFQPFQIVLLTMNGVLQKWILHTNSKEPLFNQVMSNGFLTTSALHPFALKRNIFGLGDEQGAFRLFSIPESNIKRSENMTSEMRNFLDREIKRKTLFYKWQDEFNKKNEHFLKMRQEAEEKAKHDKEAEVEKSDDKDIEKVIPKGPQPGKYIEWVKEQRQLSEQARIKAMIINKKQLDTKELEKRRKPLQKLDEENERKKRKQKQRLKEGENIFRETVASLFPDVLKEKPIPPPDPYVTSYDSDFKQSTMDDYEILADEASDFISNNPYHYDFSYKTLLVGNRKKFQQDLNYIHKQRHENEKYSKNQSEFTKEEDPDDVDLDEVEGDTETGVYEM</sequence>
<feature type="region of interest" description="Disordered" evidence="4">
    <location>
        <begin position="556"/>
        <end position="582"/>
    </location>
</feature>
<proteinExistence type="predicted"/>
<organism evidence="5 6">
    <name type="scientific">Rhynchophorus ferrugineus</name>
    <name type="common">Red palm weevil</name>
    <name type="synonym">Curculio ferrugineus</name>
    <dbReference type="NCBI Taxonomy" id="354439"/>
    <lineage>
        <taxon>Eukaryota</taxon>
        <taxon>Metazoa</taxon>
        <taxon>Ecdysozoa</taxon>
        <taxon>Arthropoda</taxon>
        <taxon>Hexapoda</taxon>
        <taxon>Insecta</taxon>
        <taxon>Pterygota</taxon>
        <taxon>Neoptera</taxon>
        <taxon>Endopterygota</taxon>
        <taxon>Coleoptera</taxon>
        <taxon>Polyphaga</taxon>
        <taxon>Cucujiformia</taxon>
        <taxon>Curculionidae</taxon>
        <taxon>Dryophthorinae</taxon>
        <taxon>Rhynchophorus</taxon>
    </lineage>
</organism>
<feature type="compositionally biased region" description="Basic and acidic residues" evidence="4">
    <location>
        <begin position="621"/>
        <end position="637"/>
    </location>
</feature>
<dbReference type="EMBL" id="JAACXV010000104">
    <property type="protein sequence ID" value="KAF7283489.1"/>
    <property type="molecule type" value="Genomic_DNA"/>
</dbReference>
<dbReference type="GO" id="GO:0045504">
    <property type="term" value="F:dynein heavy chain binding"/>
    <property type="evidence" value="ECO:0007669"/>
    <property type="project" value="TreeGrafter"/>
</dbReference>
<keyword evidence="1" id="KW-0963">Cytoplasm</keyword>
<feature type="region of interest" description="Disordered" evidence="4">
    <location>
        <begin position="732"/>
        <end position="774"/>
    </location>
</feature>
<evidence type="ECO:0000256" key="2">
    <source>
        <dbReference type="ARBA" id="ARBA00022574"/>
    </source>
</evidence>
<dbReference type="Proteomes" id="UP000625711">
    <property type="component" value="Unassembled WGS sequence"/>
</dbReference>
<dbReference type="GO" id="GO:0045503">
    <property type="term" value="F:dynein light chain binding"/>
    <property type="evidence" value="ECO:0007669"/>
    <property type="project" value="TreeGrafter"/>
</dbReference>
<protein>
    <submittedName>
        <fullName evidence="5">Uncharacterized protein</fullName>
    </submittedName>
</protein>
<keyword evidence="6" id="KW-1185">Reference proteome</keyword>
<evidence type="ECO:0000256" key="4">
    <source>
        <dbReference type="SAM" id="MobiDB-lite"/>
    </source>
</evidence>
<keyword evidence="2" id="KW-0853">WD repeat</keyword>
<dbReference type="InterPro" id="IPR050687">
    <property type="entry name" value="Dynein_IC"/>
</dbReference>
<keyword evidence="3" id="KW-0677">Repeat</keyword>
<evidence type="ECO:0000256" key="1">
    <source>
        <dbReference type="ARBA" id="ARBA00022490"/>
    </source>
</evidence>
<feature type="compositionally biased region" description="Acidic residues" evidence="4">
    <location>
        <begin position="751"/>
        <end position="767"/>
    </location>
</feature>
<dbReference type="OrthoDB" id="6619788at2759"/>
<feature type="compositionally biased region" description="Basic and acidic residues" evidence="4">
    <location>
        <begin position="556"/>
        <end position="581"/>
    </location>
</feature>
<dbReference type="PANTHER" id="PTHR12442:SF5">
    <property type="entry name" value="DYNEIN AXONEMAL INTERMEDIATE CHAIN 3"/>
    <property type="match status" value="1"/>
</dbReference>
<reference evidence="5" key="1">
    <citation type="submission" date="2020-08" db="EMBL/GenBank/DDBJ databases">
        <title>Genome sequencing and assembly of the red palm weevil Rhynchophorus ferrugineus.</title>
        <authorList>
            <person name="Dias G.B."/>
            <person name="Bergman C.M."/>
            <person name="Manee M."/>
        </authorList>
    </citation>
    <scope>NUCLEOTIDE SEQUENCE</scope>
    <source>
        <strain evidence="5">AA-2017</strain>
        <tissue evidence="5">Whole larva</tissue>
    </source>
</reference>
<comment type="caution">
    <text evidence="5">The sequence shown here is derived from an EMBL/GenBank/DDBJ whole genome shotgun (WGS) entry which is preliminary data.</text>
</comment>